<dbReference type="Proteomes" id="UP000184932">
    <property type="component" value="Unassembled WGS sequence"/>
</dbReference>
<feature type="transmembrane region" description="Helical" evidence="1">
    <location>
        <begin position="48"/>
        <end position="77"/>
    </location>
</feature>
<reference evidence="3" key="1">
    <citation type="submission" date="2016-11" db="EMBL/GenBank/DDBJ databases">
        <authorList>
            <person name="Varghese N."/>
            <person name="Submissions S."/>
        </authorList>
    </citation>
    <scope>NUCLEOTIDE SEQUENCE [LARGE SCALE GENOMIC DNA]</scope>
    <source>
        <strain evidence="3">DSM 29440</strain>
    </source>
</reference>
<dbReference type="AlphaFoldDB" id="A0A1N6ESG2"/>
<proteinExistence type="predicted"/>
<keyword evidence="1" id="KW-0812">Transmembrane</keyword>
<sequence length="85" mass="8808">MPVFVTFAALAIAAAMIVARPLWALTVLVVLMLASALLMAAFEVRPDWAAGLIAQSAAAGPLALVPLACGVALGLLIRRREARRG</sequence>
<evidence type="ECO:0000256" key="1">
    <source>
        <dbReference type="SAM" id="Phobius"/>
    </source>
</evidence>
<evidence type="ECO:0000313" key="3">
    <source>
        <dbReference type="Proteomes" id="UP000184932"/>
    </source>
</evidence>
<evidence type="ECO:0000313" key="2">
    <source>
        <dbReference type="EMBL" id="SIN85937.1"/>
    </source>
</evidence>
<name>A0A1N6ESG2_9RHOB</name>
<dbReference type="STRING" id="1217970.SAMN05444002_1057"/>
<gene>
    <name evidence="2" type="ORF">SAMN05444002_1057</name>
</gene>
<dbReference type="EMBL" id="FSRL01000001">
    <property type="protein sequence ID" value="SIN85937.1"/>
    <property type="molecule type" value="Genomic_DNA"/>
</dbReference>
<dbReference type="RefSeq" id="WP_074255167.1">
    <property type="nucleotide sequence ID" value="NZ_FSRL01000001.1"/>
</dbReference>
<keyword evidence="1" id="KW-1133">Transmembrane helix</keyword>
<accession>A0A1N6ESG2</accession>
<organism evidence="2 3">
    <name type="scientific">Vannielia litorea</name>
    <dbReference type="NCBI Taxonomy" id="1217970"/>
    <lineage>
        <taxon>Bacteria</taxon>
        <taxon>Pseudomonadati</taxon>
        <taxon>Pseudomonadota</taxon>
        <taxon>Alphaproteobacteria</taxon>
        <taxon>Rhodobacterales</taxon>
        <taxon>Paracoccaceae</taxon>
        <taxon>Vannielia</taxon>
    </lineage>
</organism>
<keyword evidence="3" id="KW-1185">Reference proteome</keyword>
<protein>
    <submittedName>
        <fullName evidence="2">Uncharacterized protein</fullName>
    </submittedName>
</protein>
<keyword evidence="1" id="KW-0472">Membrane</keyword>